<evidence type="ECO:0000313" key="2">
    <source>
        <dbReference type="EMBL" id="MCV3289600.1"/>
    </source>
</evidence>
<keyword evidence="1" id="KW-1133">Transmembrane helix</keyword>
<comment type="caution">
    <text evidence="2">The sequence shown here is derived from an EMBL/GenBank/DDBJ whole genome shotgun (WGS) entry which is preliminary data.</text>
</comment>
<evidence type="ECO:0000313" key="3">
    <source>
        <dbReference type="Proteomes" id="UP001208651"/>
    </source>
</evidence>
<evidence type="ECO:0000256" key="1">
    <source>
        <dbReference type="SAM" id="Phobius"/>
    </source>
</evidence>
<protein>
    <recommendedName>
        <fullName evidence="4">Cardiolipin synthase N-terminal domain-containing protein</fullName>
    </recommendedName>
</protein>
<feature type="transmembrane region" description="Helical" evidence="1">
    <location>
        <begin position="28"/>
        <end position="46"/>
    </location>
</feature>
<keyword evidence="1" id="KW-0812">Transmembrane</keyword>
<organism evidence="2 3">
    <name type="scientific">Aeromonas media</name>
    <dbReference type="NCBI Taxonomy" id="651"/>
    <lineage>
        <taxon>Bacteria</taxon>
        <taxon>Pseudomonadati</taxon>
        <taxon>Pseudomonadota</taxon>
        <taxon>Gammaproteobacteria</taxon>
        <taxon>Aeromonadales</taxon>
        <taxon>Aeromonadaceae</taxon>
        <taxon>Aeromonas</taxon>
    </lineage>
</organism>
<keyword evidence="1" id="KW-0472">Membrane</keyword>
<evidence type="ECO:0008006" key="4">
    <source>
        <dbReference type="Google" id="ProtNLM"/>
    </source>
</evidence>
<name>A0AAW5RRU2_AERME</name>
<sequence length="156" mass="17133">MTLLIGLVVLACAVWVLFDSHKKGARNPAGWAVFVAVIWFIAFPFYLYKRNKLAPADKAPAPSNRWVGLALVVVLVGATTFNAMRQEALPACASPEVTEVLGRLLPGMAITNPAQRLESADFGDVRQCNATVADRIQPYRVTWYSSDKDQIIVTLE</sequence>
<accession>A0AAW5RRU2</accession>
<reference evidence="2" key="1">
    <citation type="submission" date="2022-01" db="EMBL/GenBank/DDBJ databases">
        <title>Comparison of Fish pathogen Aeromonas spp.</title>
        <authorList>
            <person name="Dubey S."/>
            <person name="Sorum H."/>
            <person name="Munangandu H.M."/>
        </authorList>
    </citation>
    <scope>NUCLEOTIDE SEQUENCE</scope>
    <source>
        <strain evidence="2">SD/21-15</strain>
    </source>
</reference>
<dbReference type="AlphaFoldDB" id="A0AAW5RRU2"/>
<dbReference type="EMBL" id="JAJVCY010000030">
    <property type="protein sequence ID" value="MCV3289600.1"/>
    <property type="molecule type" value="Genomic_DNA"/>
</dbReference>
<gene>
    <name evidence="2" type="ORF">LZT28_15300</name>
</gene>
<dbReference type="RefSeq" id="WP_263685613.1">
    <property type="nucleotide sequence ID" value="NZ_JAJVCY010000030.1"/>
</dbReference>
<feature type="transmembrane region" description="Helical" evidence="1">
    <location>
        <begin position="66"/>
        <end position="84"/>
    </location>
</feature>
<dbReference type="Proteomes" id="UP001208651">
    <property type="component" value="Unassembled WGS sequence"/>
</dbReference>
<proteinExistence type="predicted"/>